<reference evidence="2 3" key="1">
    <citation type="submission" date="2019-01" db="EMBL/GenBank/DDBJ databases">
        <title>Sequencing of cultivated peanut Arachis hypogaea provides insights into genome evolution and oil improvement.</title>
        <authorList>
            <person name="Chen X."/>
        </authorList>
    </citation>
    <scope>NUCLEOTIDE SEQUENCE [LARGE SCALE GENOMIC DNA]</scope>
    <source>
        <strain evidence="3">cv. Fuhuasheng</strain>
        <tissue evidence="2">Leaves</tissue>
    </source>
</reference>
<accession>A0A445AD77</accession>
<comment type="caution">
    <text evidence="2">The sequence shown here is derived from an EMBL/GenBank/DDBJ whole genome shotgun (WGS) entry which is preliminary data.</text>
</comment>
<evidence type="ECO:0000313" key="2">
    <source>
        <dbReference type="EMBL" id="RYR24406.1"/>
    </source>
</evidence>
<proteinExistence type="predicted"/>
<evidence type="ECO:0008006" key="4">
    <source>
        <dbReference type="Google" id="ProtNLM"/>
    </source>
</evidence>
<protein>
    <recommendedName>
        <fullName evidence="4">Aminotransferase-like plant mobile domain-containing protein</fullName>
    </recommendedName>
</protein>
<name>A0A445AD77_ARAHY</name>
<keyword evidence="3" id="KW-1185">Reference proteome</keyword>
<sequence length="393" mass="44400">MQPKQQYNIPPMTSYSDFIAHHMGTENDHVTDDEHVAFLFYWLNAIIFYSQSVQMQKLFLPLAVLLHEENNLNLAKSWASLLAVQMIPTGLPQHKKEHFKATLYVPHYTARQLGFSQAIPTPLPKNSKPFCHITLASKKELDVCLSKNQQHREGYNHLVYDRSSFITKSCFDWWTTYYSKYSRTLEEIKNSVVRAVPVTEGSPKRPPKRKTEATSSSRQPAKKIRRTPSRTSRKLQLPPSSDSSFANSEPSIQNLLAASSKSDDTIDLDSGSPLIRRRRPVPVTLYYLLIPETIVPDSDSPSRVLETIPSPQRTSSPLKDAELLTPPSLGSGDLGIVSESTDADLITLVTILNQAVREDRALLPPIFHLNPILVIGNNFWPFSSFWIIHLLNG</sequence>
<evidence type="ECO:0000313" key="3">
    <source>
        <dbReference type="Proteomes" id="UP000289738"/>
    </source>
</evidence>
<feature type="region of interest" description="Disordered" evidence="1">
    <location>
        <begin position="197"/>
        <end position="248"/>
    </location>
</feature>
<feature type="compositionally biased region" description="Basic residues" evidence="1">
    <location>
        <begin position="220"/>
        <end position="233"/>
    </location>
</feature>
<dbReference type="Proteomes" id="UP000289738">
    <property type="component" value="Chromosome B02"/>
</dbReference>
<organism evidence="2 3">
    <name type="scientific">Arachis hypogaea</name>
    <name type="common">Peanut</name>
    <dbReference type="NCBI Taxonomy" id="3818"/>
    <lineage>
        <taxon>Eukaryota</taxon>
        <taxon>Viridiplantae</taxon>
        <taxon>Streptophyta</taxon>
        <taxon>Embryophyta</taxon>
        <taxon>Tracheophyta</taxon>
        <taxon>Spermatophyta</taxon>
        <taxon>Magnoliopsida</taxon>
        <taxon>eudicotyledons</taxon>
        <taxon>Gunneridae</taxon>
        <taxon>Pentapetalae</taxon>
        <taxon>rosids</taxon>
        <taxon>fabids</taxon>
        <taxon>Fabales</taxon>
        <taxon>Fabaceae</taxon>
        <taxon>Papilionoideae</taxon>
        <taxon>50 kb inversion clade</taxon>
        <taxon>dalbergioids sensu lato</taxon>
        <taxon>Dalbergieae</taxon>
        <taxon>Pterocarpus clade</taxon>
        <taxon>Arachis</taxon>
    </lineage>
</organism>
<gene>
    <name evidence="2" type="ORF">Ahy_B02g057905</name>
</gene>
<dbReference type="AlphaFoldDB" id="A0A445AD77"/>
<evidence type="ECO:0000256" key="1">
    <source>
        <dbReference type="SAM" id="MobiDB-lite"/>
    </source>
</evidence>
<feature type="compositionally biased region" description="Polar residues" evidence="1">
    <location>
        <begin position="238"/>
        <end position="248"/>
    </location>
</feature>
<dbReference type="EMBL" id="SDMP01000012">
    <property type="protein sequence ID" value="RYR24406.1"/>
    <property type="molecule type" value="Genomic_DNA"/>
</dbReference>